<reference evidence="4 5" key="1">
    <citation type="journal article" date="2024" name="BMC Biol.">
        <title>Comparative genomics of Ascetosporea gives new insight into the evolutionary basis for animal parasitism in Rhizaria.</title>
        <authorList>
            <person name="Hiltunen Thoren M."/>
            <person name="Onut-Brannstrom I."/>
            <person name="Alfjorden A."/>
            <person name="Peckova H."/>
            <person name="Swords F."/>
            <person name="Hooper C."/>
            <person name="Holzer A.S."/>
            <person name="Bass D."/>
            <person name="Burki F."/>
        </authorList>
    </citation>
    <scope>NUCLEOTIDE SEQUENCE [LARGE SCALE GENOMIC DNA]</scope>
    <source>
        <strain evidence="4">20-A016</strain>
    </source>
</reference>
<dbReference type="InterPro" id="IPR035979">
    <property type="entry name" value="RBD_domain_sf"/>
</dbReference>
<evidence type="ECO:0000259" key="3">
    <source>
        <dbReference type="PROSITE" id="PS50102"/>
    </source>
</evidence>
<accession>A0ABV2AMP8</accession>
<dbReference type="SUPFAM" id="SSF54928">
    <property type="entry name" value="RNA-binding domain, RBD"/>
    <property type="match status" value="1"/>
</dbReference>
<dbReference type="Proteomes" id="UP001439008">
    <property type="component" value="Unassembled WGS sequence"/>
</dbReference>
<evidence type="ECO:0000313" key="5">
    <source>
        <dbReference type="Proteomes" id="UP001439008"/>
    </source>
</evidence>
<dbReference type="PANTHER" id="PTHR45894">
    <property type="entry name" value="RNA-BINDING PROTEIN 8A"/>
    <property type="match status" value="1"/>
</dbReference>
<dbReference type="PRINTS" id="PR01738">
    <property type="entry name" value="RNABINDINGM8"/>
</dbReference>
<proteinExistence type="predicted"/>
<dbReference type="InterPro" id="IPR000504">
    <property type="entry name" value="RRM_dom"/>
</dbReference>
<feature type="region of interest" description="Disordered" evidence="2">
    <location>
        <begin position="1"/>
        <end position="45"/>
    </location>
</feature>
<keyword evidence="5" id="KW-1185">Reference proteome</keyword>
<dbReference type="Gene3D" id="3.30.70.330">
    <property type="match status" value="1"/>
</dbReference>
<name>A0ABV2AMP8_9EUKA</name>
<evidence type="ECO:0000313" key="4">
    <source>
        <dbReference type="EMBL" id="MES1920935.1"/>
    </source>
</evidence>
<evidence type="ECO:0000256" key="1">
    <source>
        <dbReference type="PROSITE-ProRule" id="PRU00176"/>
    </source>
</evidence>
<sequence>MDPDKETRDGPAQEYQALKQKSSLVNKGRGSKKAKHAQKLGDIDQEKFDYDNNNSEYVKSVEGWVVFVSNLHNETEKSDLKKHFEEYGRIIELKLPLSRETGAIRGYALIEFRDFESAKSAVENENGTEINDMPIKVSMAFRGRPLERE</sequence>
<gene>
    <name evidence="4" type="ORF">MHBO_002542</name>
</gene>
<dbReference type="PROSITE" id="PS50102">
    <property type="entry name" value="RRM"/>
    <property type="match status" value="1"/>
</dbReference>
<evidence type="ECO:0000256" key="2">
    <source>
        <dbReference type="SAM" id="MobiDB-lite"/>
    </source>
</evidence>
<dbReference type="Pfam" id="PF00076">
    <property type="entry name" value="RRM_1"/>
    <property type="match status" value="1"/>
</dbReference>
<feature type="compositionally biased region" description="Basic residues" evidence="2">
    <location>
        <begin position="29"/>
        <end position="38"/>
    </location>
</feature>
<feature type="domain" description="RRM" evidence="3">
    <location>
        <begin position="64"/>
        <end position="142"/>
    </location>
</feature>
<protein>
    <recommendedName>
        <fullName evidence="3">RRM domain-containing protein</fullName>
    </recommendedName>
</protein>
<comment type="caution">
    <text evidence="4">The sequence shown here is derived from an EMBL/GenBank/DDBJ whole genome shotgun (WGS) entry which is preliminary data.</text>
</comment>
<dbReference type="InterPro" id="IPR012677">
    <property type="entry name" value="Nucleotide-bd_a/b_plait_sf"/>
</dbReference>
<dbReference type="EMBL" id="JBDODL010000967">
    <property type="protein sequence ID" value="MES1920935.1"/>
    <property type="molecule type" value="Genomic_DNA"/>
</dbReference>
<keyword evidence="1" id="KW-0694">RNA-binding</keyword>
<feature type="compositionally biased region" description="Basic and acidic residues" evidence="2">
    <location>
        <begin position="1"/>
        <end position="11"/>
    </location>
</feature>
<organism evidence="4 5">
    <name type="scientific">Bonamia ostreae</name>
    <dbReference type="NCBI Taxonomy" id="126728"/>
    <lineage>
        <taxon>Eukaryota</taxon>
        <taxon>Sar</taxon>
        <taxon>Rhizaria</taxon>
        <taxon>Endomyxa</taxon>
        <taxon>Ascetosporea</taxon>
        <taxon>Haplosporida</taxon>
        <taxon>Bonamia</taxon>
    </lineage>
</organism>
<dbReference type="InterPro" id="IPR008111">
    <property type="entry name" value="RNA-bd_8"/>
</dbReference>
<dbReference type="SMART" id="SM00360">
    <property type="entry name" value="RRM"/>
    <property type="match status" value="1"/>
</dbReference>